<proteinExistence type="predicted"/>
<dbReference type="AlphaFoldDB" id="A0A820TQK4"/>
<evidence type="ECO:0000313" key="2">
    <source>
        <dbReference type="EMBL" id="CAF4473330.1"/>
    </source>
</evidence>
<comment type="caution">
    <text evidence="2">The sequence shown here is derived from an EMBL/GenBank/DDBJ whole genome shotgun (WGS) entry which is preliminary data.</text>
</comment>
<evidence type="ECO:0000313" key="3">
    <source>
        <dbReference type="Proteomes" id="UP000663866"/>
    </source>
</evidence>
<keyword evidence="3" id="KW-1185">Reference proteome</keyword>
<reference evidence="2" key="1">
    <citation type="submission" date="2021-02" db="EMBL/GenBank/DDBJ databases">
        <authorList>
            <person name="Nowell W R."/>
        </authorList>
    </citation>
    <scope>NUCLEOTIDE SEQUENCE</scope>
</reference>
<name>A0A820TQK4_9BILA</name>
<sequence>MSGNKFRCNIIDGFVTVQFKQMTDIEDAANKIRSILKMFKTKNETFDFLMSIAAEFKYKNDGINVDEIIDKYKPLMINDEKPIEIPKFVPTLYGKEVSLEEYKNAENWQRSGFASKYNWENDIKGDIDMYPKDARFGDGNDDEDQEPAKYNWDDDEDKDEF</sequence>
<evidence type="ECO:0000256" key="1">
    <source>
        <dbReference type="SAM" id="MobiDB-lite"/>
    </source>
</evidence>
<accession>A0A820TQK4</accession>
<protein>
    <submittedName>
        <fullName evidence="2">Uncharacterized protein</fullName>
    </submittedName>
</protein>
<dbReference type="Proteomes" id="UP000663866">
    <property type="component" value="Unassembled WGS sequence"/>
</dbReference>
<dbReference type="EMBL" id="CAJOBG010049419">
    <property type="protein sequence ID" value="CAF4473330.1"/>
    <property type="molecule type" value="Genomic_DNA"/>
</dbReference>
<feature type="region of interest" description="Disordered" evidence="1">
    <location>
        <begin position="130"/>
        <end position="161"/>
    </location>
</feature>
<gene>
    <name evidence="2" type="ORF">OVN521_LOCUS39157</name>
</gene>
<organism evidence="2 3">
    <name type="scientific">Rotaria magnacalcarata</name>
    <dbReference type="NCBI Taxonomy" id="392030"/>
    <lineage>
        <taxon>Eukaryota</taxon>
        <taxon>Metazoa</taxon>
        <taxon>Spiralia</taxon>
        <taxon>Gnathifera</taxon>
        <taxon>Rotifera</taxon>
        <taxon>Eurotatoria</taxon>
        <taxon>Bdelloidea</taxon>
        <taxon>Philodinida</taxon>
        <taxon>Philodinidae</taxon>
        <taxon>Rotaria</taxon>
    </lineage>
</organism>